<name>A0A067PSE9_9AGAM</name>
<dbReference type="AlphaFoldDB" id="A0A067PSE9"/>
<feature type="compositionally biased region" description="Basic and acidic residues" evidence="1">
    <location>
        <begin position="176"/>
        <end position="193"/>
    </location>
</feature>
<dbReference type="HOGENOM" id="CLU_966644_0_0_1"/>
<feature type="region of interest" description="Disordered" evidence="1">
    <location>
        <begin position="146"/>
        <end position="261"/>
    </location>
</feature>
<gene>
    <name evidence="2" type="ORF">JAAARDRAFT_194027</name>
</gene>
<feature type="region of interest" description="Disordered" evidence="1">
    <location>
        <begin position="15"/>
        <end position="60"/>
    </location>
</feature>
<feature type="compositionally biased region" description="Polar residues" evidence="1">
    <location>
        <begin position="194"/>
        <end position="206"/>
    </location>
</feature>
<organism evidence="2 3">
    <name type="scientific">Jaapia argillacea MUCL 33604</name>
    <dbReference type="NCBI Taxonomy" id="933084"/>
    <lineage>
        <taxon>Eukaryota</taxon>
        <taxon>Fungi</taxon>
        <taxon>Dikarya</taxon>
        <taxon>Basidiomycota</taxon>
        <taxon>Agaricomycotina</taxon>
        <taxon>Agaricomycetes</taxon>
        <taxon>Agaricomycetidae</taxon>
        <taxon>Jaapiales</taxon>
        <taxon>Jaapiaceae</taxon>
        <taxon>Jaapia</taxon>
    </lineage>
</organism>
<reference evidence="3" key="1">
    <citation type="journal article" date="2014" name="Proc. Natl. Acad. Sci. U.S.A.">
        <title>Extensive sampling of basidiomycete genomes demonstrates inadequacy of the white-rot/brown-rot paradigm for wood decay fungi.</title>
        <authorList>
            <person name="Riley R."/>
            <person name="Salamov A.A."/>
            <person name="Brown D.W."/>
            <person name="Nagy L.G."/>
            <person name="Floudas D."/>
            <person name="Held B.W."/>
            <person name="Levasseur A."/>
            <person name="Lombard V."/>
            <person name="Morin E."/>
            <person name="Otillar R."/>
            <person name="Lindquist E.A."/>
            <person name="Sun H."/>
            <person name="LaButti K.M."/>
            <person name="Schmutz J."/>
            <person name="Jabbour D."/>
            <person name="Luo H."/>
            <person name="Baker S.E."/>
            <person name="Pisabarro A.G."/>
            <person name="Walton J.D."/>
            <person name="Blanchette R.A."/>
            <person name="Henrissat B."/>
            <person name="Martin F."/>
            <person name="Cullen D."/>
            <person name="Hibbett D.S."/>
            <person name="Grigoriev I.V."/>
        </authorList>
    </citation>
    <scope>NUCLEOTIDE SEQUENCE [LARGE SCALE GENOMIC DNA]</scope>
    <source>
        <strain evidence="3">MUCL 33604</strain>
    </source>
</reference>
<dbReference type="Proteomes" id="UP000027265">
    <property type="component" value="Unassembled WGS sequence"/>
</dbReference>
<evidence type="ECO:0000313" key="3">
    <source>
        <dbReference type="Proteomes" id="UP000027265"/>
    </source>
</evidence>
<proteinExistence type="predicted"/>
<accession>A0A067PSE9</accession>
<evidence type="ECO:0000256" key="1">
    <source>
        <dbReference type="SAM" id="MobiDB-lite"/>
    </source>
</evidence>
<dbReference type="EMBL" id="KL197719">
    <property type="protein sequence ID" value="KDQ57743.1"/>
    <property type="molecule type" value="Genomic_DNA"/>
</dbReference>
<sequence length="288" mass="31476">MAIVEHTSTVAMTPLHPLSFPSEEAKTLLQPPRLRRKAGTVPVEASNSPSPPSSTLSPYTAGKLEMTSSYNLVLYHSLVTQQDGLVEEVRQSIERGPARFKRIIQNHQKLRGRFCVLLGGVPEIPVEQESGGKCPTEPTRRSLRVLEKANPKPANTPVQVPPSALVTKGKGKGKKATKEEQHNRPDENKHRPETSSSTTRVRQSNGKGKEKAVVVTREEIDSRNGEIQGGPESCSAPKPSLIIKLPRPRVPRTNRSNLTVPQDLAQGLLPVAKIPPPDVASSTRPIRR</sequence>
<evidence type="ECO:0000313" key="2">
    <source>
        <dbReference type="EMBL" id="KDQ57743.1"/>
    </source>
</evidence>
<protein>
    <submittedName>
        <fullName evidence="2">Uncharacterized protein</fullName>
    </submittedName>
</protein>
<feature type="region of interest" description="Disordered" evidence="1">
    <location>
        <begin position="269"/>
        <end position="288"/>
    </location>
</feature>
<dbReference type="InParanoid" id="A0A067PSE9"/>
<feature type="compositionally biased region" description="Basic and acidic residues" evidence="1">
    <location>
        <begin position="207"/>
        <end position="224"/>
    </location>
</feature>
<keyword evidence="3" id="KW-1185">Reference proteome</keyword>